<sequence length="304" mass="33559">MKTEAYVERGRWVTDHIGPINAIMTIMTAVLIPVLDFVRPHFPYIGYVAALAVLVFLVLLAMKIFGVPKNGQLHSSLVLCSGVCAAAFSVGAIASARHADQGGMSAASFPWAAQMQKTLFTMNTTLAEIKNGKSDDPRVELKNIGVEWSPYKLIAASKMGDLRAVELFLKGKMPVTLDGSDALASLPYAIVSQNFPNAKEQLKLLQENRVDLNDPHLSSIYHTDPATQPPNLYALAKDKGREDLAAYLAELGVKTDSYPAWKKAREAQEKVQNERAEKNEACFRKVQKTYPLVSLEPFVDYCHY</sequence>
<keyword evidence="1" id="KW-0812">Transmembrane</keyword>
<evidence type="ECO:0000256" key="1">
    <source>
        <dbReference type="SAM" id="Phobius"/>
    </source>
</evidence>
<feature type="transmembrane region" description="Helical" evidence="1">
    <location>
        <begin position="44"/>
        <end position="65"/>
    </location>
</feature>
<dbReference type="RefSeq" id="WP_316887288.1">
    <property type="nucleotide sequence ID" value="NZ_CAUDLI010000008.1"/>
</dbReference>
<evidence type="ECO:0008006" key="4">
    <source>
        <dbReference type="Google" id="ProtNLM"/>
    </source>
</evidence>
<dbReference type="Proteomes" id="UP001189792">
    <property type="component" value="Unassembled WGS sequence"/>
</dbReference>
<evidence type="ECO:0000313" key="3">
    <source>
        <dbReference type="Proteomes" id="UP001189792"/>
    </source>
</evidence>
<comment type="caution">
    <text evidence="2">The sequence shown here is derived from an EMBL/GenBank/DDBJ whole genome shotgun (WGS) entry which is preliminary data.</text>
</comment>
<keyword evidence="1" id="KW-1133">Transmembrane helix</keyword>
<feature type="transmembrane region" description="Helical" evidence="1">
    <location>
        <begin position="77"/>
        <end position="96"/>
    </location>
</feature>
<protein>
    <recommendedName>
        <fullName evidence="4">Ankyrin repeat domain-containing protein</fullName>
    </recommendedName>
</protein>
<proteinExistence type="predicted"/>
<reference evidence="2 3" key="1">
    <citation type="submission" date="2023-07" db="EMBL/GenBank/DDBJ databases">
        <authorList>
            <person name="Peeters C."/>
        </authorList>
    </citation>
    <scope>NUCLEOTIDE SEQUENCE [LARGE SCALE GENOMIC DNA]</scope>
    <source>
        <strain evidence="2 3">LMG 32965</strain>
    </source>
</reference>
<keyword evidence="3" id="KW-1185">Reference proteome</keyword>
<accession>A0ABM9L0F7</accession>
<gene>
    <name evidence="2" type="ORF">R77564_03713</name>
</gene>
<evidence type="ECO:0000313" key="2">
    <source>
        <dbReference type="EMBL" id="CAJ0893442.1"/>
    </source>
</evidence>
<organism evidence="2 3">
    <name type="scientific">Ralstonia flatus</name>
    <dbReference type="NCBI Taxonomy" id="3058601"/>
    <lineage>
        <taxon>Bacteria</taxon>
        <taxon>Pseudomonadati</taxon>
        <taxon>Pseudomonadota</taxon>
        <taxon>Betaproteobacteria</taxon>
        <taxon>Burkholderiales</taxon>
        <taxon>Burkholderiaceae</taxon>
        <taxon>Ralstonia</taxon>
    </lineage>
</organism>
<keyword evidence="1" id="KW-0472">Membrane</keyword>
<feature type="transmembrane region" description="Helical" evidence="1">
    <location>
        <begin position="20"/>
        <end position="38"/>
    </location>
</feature>
<dbReference type="EMBL" id="CAUDLI010000008">
    <property type="protein sequence ID" value="CAJ0893442.1"/>
    <property type="molecule type" value="Genomic_DNA"/>
</dbReference>
<name>A0ABM9L0F7_9RALS</name>